<name>A0A423VYB2_9PEZI</name>
<sequence length="253" mass="28953">MLARLTASAPEFYIFREFRYLQSRVLLQLQDELRALETQLWRMDEKDRVNDPFNLRGRELDDVHGGLRKDMLAMIQQKLMQYGELLCVSSKLAALDRPSTFEKISLQNFFRTKQPLVKHENYIGNTADFITLKAERDDAWLDRQILRLLVRANNRVLSWIFSNKELTNLGGGPIVLYSLPRIHCLVMTILIITMLVLFSAPLVPLYEWSQAGINGKVLAKMMGFQVGCTLIFGGVLALCTRAKKHEIYGACAA</sequence>
<dbReference type="OrthoDB" id="5342093at2759"/>
<evidence type="ECO:0000313" key="3">
    <source>
        <dbReference type="EMBL" id="ROV96010.1"/>
    </source>
</evidence>
<keyword evidence="1" id="KW-0472">Membrane</keyword>
<proteinExistence type="predicted"/>
<accession>A0A423VYB2</accession>
<dbReference type="EMBL" id="LKEA01000034">
    <property type="protein sequence ID" value="ROV96010.1"/>
    <property type="molecule type" value="Genomic_DNA"/>
</dbReference>
<feature type="transmembrane region" description="Helical" evidence="1">
    <location>
        <begin position="184"/>
        <end position="206"/>
    </location>
</feature>
<evidence type="ECO:0000313" key="4">
    <source>
        <dbReference type="Proteomes" id="UP000283895"/>
    </source>
</evidence>
<keyword evidence="1" id="KW-1133">Transmembrane helix</keyword>
<keyword evidence="1" id="KW-0812">Transmembrane</keyword>
<evidence type="ECO:0000256" key="1">
    <source>
        <dbReference type="SAM" id="Phobius"/>
    </source>
</evidence>
<dbReference type="AlphaFoldDB" id="A0A423VYB2"/>
<protein>
    <recommendedName>
        <fullName evidence="2">DUF6594 domain-containing protein</fullName>
    </recommendedName>
</protein>
<reference evidence="3 4" key="1">
    <citation type="submission" date="2015-09" db="EMBL/GenBank/DDBJ databases">
        <title>Host preference determinants of Valsa canker pathogens revealed by comparative genomics.</title>
        <authorList>
            <person name="Yin Z."/>
            <person name="Huang L."/>
        </authorList>
    </citation>
    <scope>NUCLEOTIDE SEQUENCE [LARGE SCALE GENOMIC DNA]</scope>
    <source>
        <strain evidence="3 4">03-1</strain>
    </source>
</reference>
<dbReference type="STRING" id="356882.A0A423VYB2"/>
<dbReference type="PANTHER" id="PTHR34502">
    <property type="entry name" value="DUF6594 DOMAIN-CONTAINING PROTEIN-RELATED"/>
    <property type="match status" value="1"/>
</dbReference>
<dbReference type="Proteomes" id="UP000283895">
    <property type="component" value="Unassembled WGS sequence"/>
</dbReference>
<dbReference type="InterPro" id="IPR046529">
    <property type="entry name" value="DUF6594"/>
</dbReference>
<dbReference type="Pfam" id="PF20237">
    <property type="entry name" value="DUF6594"/>
    <property type="match status" value="1"/>
</dbReference>
<comment type="caution">
    <text evidence="3">The sequence shown here is derived from an EMBL/GenBank/DDBJ whole genome shotgun (WGS) entry which is preliminary data.</text>
</comment>
<organism evidence="3 4">
    <name type="scientific">Cytospora schulzeri</name>
    <dbReference type="NCBI Taxonomy" id="448051"/>
    <lineage>
        <taxon>Eukaryota</taxon>
        <taxon>Fungi</taxon>
        <taxon>Dikarya</taxon>
        <taxon>Ascomycota</taxon>
        <taxon>Pezizomycotina</taxon>
        <taxon>Sordariomycetes</taxon>
        <taxon>Sordariomycetidae</taxon>
        <taxon>Diaporthales</taxon>
        <taxon>Cytosporaceae</taxon>
        <taxon>Cytospora</taxon>
    </lineage>
</organism>
<gene>
    <name evidence="3" type="ORF">VMCG_08013</name>
</gene>
<feature type="domain" description="DUF6594" evidence="2">
    <location>
        <begin position="2"/>
        <end position="253"/>
    </location>
</feature>
<keyword evidence="4" id="KW-1185">Reference proteome</keyword>
<evidence type="ECO:0000259" key="2">
    <source>
        <dbReference type="Pfam" id="PF20237"/>
    </source>
</evidence>
<dbReference type="PANTHER" id="PTHR34502:SF3">
    <property type="entry name" value="DUF6594 DOMAIN-CONTAINING PROTEIN"/>
    <property type="match status" value="1"/>
</dbReference>
<feature type="transmembrane region" description="Helical" evidence="1">
    <location>
        <begin position="218"/>
        <end position="239"/>
    </location>
</feature>